<name>B1T3K9_9BURK</name>
<evidence type="ECO:0000256" key="1">
    <source>
        <dbReference type="ARBA" id="ARBA00023015"/>
    </source>
</evidence>
<evidence type="ECO:0000259" key="5">
    <source>
        <dbReference type="PROSITE" id="PS50977"/>
    </source>
</evidence>
<dbReference type="Proteomes" id="UP000004814">
    <property type="component" value="Unassembled WGS sequence"/>
</dbReference>
<keyword evidence="2 4" id="KW-0238">DNA-binding</keyword>
<dbReference type="PANTHER" id="PTHR47506:SF7">
    <property type="entry name" value="TRANSCRIPTIONAL REGULATORY PROTEIN"/>
    <property type="match status" value="1"/>
</dbReference>
<evidence type="ECO:0000313" key="6">
    <source>
        <dbReference type="EMBL" id="EDT41832.1"/>
    </source>
</evidence>
<accession>B1T3K9</accession>
<keyword evidence="3" id="KW-0804">Transcription</keyword>
<dbReference type="RefSeq" id="WP_006758323.1">
    <property type="nucleotide sequence ID" value="NZ_ABLK01000060.1"/>
</dbReference>
<evidence type="ECO:0000256" key="3">
    <source>
        <dbReference type="ARBA" id="ARBA00023163"/>
    </source>
</evidence>
<gene>
    <name evidence="6" type="ORF">BamMEX5DRAFT_2375</name>
</gene>
<dbReference type="PROSITE" id="PS50977">
    <property type="entry name" value="HTH_TETR_2"/>
    <property type="match status" value="1"/>
</dbReference>
<dbReference type="PRINTS" id="PR00455">
    <property type="entry name" value="HTHTETR"/>
</dbReference>
<dbReference type="Pfam" id="PF00440">
    <property type="entry name" value="TetR_N"/>
    <property type="match status" value="1"/>
</dbReference>
<dbReference type="Pfam" id="PF21993">
    <property type="entry name" value="TetR_C_13_2"/>
    <property type="match status" value="1"/>
</dbReference>
<dbReference type="SUPFAM" id="SSF46689">
    <property type="entry name" value="Homeodomain-like"/>
    <property type="match status" value="1"/>
</dbReference>
<evidence type="ECO:0000256" key="4">
    <source>
        <dbReference type="PROSITE-ProRule" id="PRU00335"/>
    </source>
</evidence>
<dbReference type="InterPro" id="IPR054156">
    <property type="entry name" value="YxaF_TetR_C"/>
</dbReference>
<dbReference type="InterPro" id="IPR036271">
    <property type="entry name" value="Tet_transcr_reg_TetR-rel_C_sf"/>
</dbReference>
<dbReference type="SUPFAM" id="SSF48498">
    <property type="entry name" value="Tetracyclin repressor-like, C-terminal domain"/>
    <property type="match status" value="1"/>
</dbReference>
<evidence type="ECO:0000256" key="2">
    <source>
        <dbReference type="ARBA" id="ARBA00023125"/>
    </source>
</evidence>
<dbReference type="PANTHER" id="PTHR47506">
    <property type="entry name" value="TRANSCRIPTIONAL REGULATORY PROTEIN"/>
    <property type="match status" value="1"/>
</dbReference>
<protein>
    <submittedName>
        <fullName evidence="6">Transcriptional regulator, TetR family</fullName>
    </submittedName>
</protein>
<organism evidence="6 7">
    <name type="scientific">Burkholderia ambifaria MEX-5</name>
    <dbReference type="NCBI Taxonomy" id="396597"/>
    <lineage>
        <taxon>Bacteria</taxon>
        <taxon>Pseudomonadati</taxon>
        <taxon>Pseudomonadota</taxon>
        <taxon>Betaproteobacteria</taxon>
        <taxon>Burkholderiales</taxon>
        <taxon>Burkholderiaceae</taxon>
        <taxon>Burkholderia</taxon>
        <taxon>Burkholderia cepacia complex</taxon>
    </lineage>
</organism>
<dbReference type="Gene3D" id="1.10.357.10">
    <property type="entry name" value="Tetracycline Repressor, domain 2"/>
    <property type="match status" value="1"/>
</dbReference>
<comment type="caution">
    <text evidence="6">The sequence shown here is derived from an EMBL/GenBank/DDBJ whole genome shotgun (WGS) entry which is preliminary data.</text>
</comment>
<keyword evidence="1" id="KW-0805">Transcription regulation</keyword>
<reference evidence="6 7" key="1">
    <citation type="submission" date="2008-03" db="EMBL/GenBank/DDBJ databases">
        <title>Sequencing of the draft genome and assembly of Burkholderia ambifaria MEX-5.</title>
        <authorList>
            <consortium name="US DOE Joint Genome Institute (JGI-PGF)"/>
            <person name="Copeland A."/>
            <person name="Lucas S."/>
            <person name="Lapidus A."/>
            <person name="Glavina del Rio T."/>
            <person name="Dalin E."/>
            <person name="Tice H."/>
            <person name="Bruce D."/>
            <person name="Goodwin L."/>
            <person name="Pitluck S."/>
            <person name="Larimer F."/>
            <person name="Land M.L."/>
            <person name="Hauser L."/>
            <person name="Tiedje J."/>
            <person name="Richardson P."/>
        </authorList>
    </citation>
    <scope>NUCLEOTIDE SEQUENCE [LARGE SCALE GENOMIC DNA]</scope>
    <source>
        <strain evidence="6 7">MEX-5</strain>
    </source>
</reference>
<dbReference type="PATRIC" id="fig|396597.7.peg.5741"/>
<dbReference type="AlphaFoldDB" id="B1T3K9"/>
<dbReference type="EMBL" id="ABLK01000060">
    <property type="protein sequence ID" value="EDT41832.1"/>
    <property type="molecule type" value="Genomic_DNA"/>
</dbReference>
<dbReference type="InterPro" id="IPR001647">
    <property type="entry name" value="HTH_TetR"/>
</dbReference>
<dbReference type="GO" id="GO:0003677">
    <property type="term" value="F:DNA binding"/>
    <property type="evidence" value="ECO:0007669"/>
    <property type="project" value="UniProtKB-UniRule"/>
</dbReference>
<dbReference type="Gene3D" id="1.10.10.60">
    <property type="entry name" value="Homeodomain-like"/>
    <property type="match status" value="1"/>
</dbReference>
<evidence type="ECO:0000313" key="7">
    <source>
        <dbReference type="Proteomes" id="UP000004814"/>
    </source>
</evidence>
<dbReference type="InterPro" id="IPR009057">
    <property type="entry name" value="Homeodomain-like_sf"/>
</dbReference>
<feature type="domain" description="HTH tetR-type" evidence="5">
    <location>
        <begin position="9"/>
        <end position="69"/>
    </location>
</feature>
<sequence length="202" mass="21493">MKRSKADTAATRARVVEVAAQTFARNGIRATGVAEIMAAAGLTHGAFYRHFESKEQLVAEACAVTLESLVGSAESVAGQEQGRFLSHLESFLTSDCNDGGLAGCPFVAMGSELARADAETRRIATEGFCNLVDLIATRYSHMSGESARAAAIYTLTTMIGAVTMSRIVDDSALSNQIIETAKAHLVDVQTGPRQDEHIRRTA</sequence>
<feature type="DNA-binding region" description="H-T-H motif" evidence="4">
    <location>
        <begin position="32"/>
        <end position="51"/>
    </location>
</feature>
<proteinExistence type="predicted"/>